<dbReference type="GO" id="GO:0005886">
    <property type="term" value="C:plasma membrane"/>
    <property type="evidence" value="ECO:0007669"/>
    <property type="project" value="TreeGrafter"/>
</dbReference>
<protein>
    <recommendedName>
        <fullName evidence="8">ABC transporter domain-containing protein</fullName>
    </recommendedName>
</protein>
<keyword evidence="6" id="KW-0472">Membrane</keyword>
<feature type="compositionally biased region" description="Low complexity" evidence="7">
    <location>
        <begin position="15"/>
        <end position="37"/>
    </location>
</feature>
<feature type="region of interest" description="Disordered" evidence="7">
    <location>
        <begin position="1"/>
        <end position="70"/>
    </location>
</feature>
<dbReference type="InterPro" id="IPR050352">
    <property type="entry name" value="ABCG_transporters"/>
</dbReference>
<evidence type="ECO:0000256" key="3">
    <source>
        <dbReference type="ARBA" id="ARBA00022448"/>
    </source>
</evidence>
<keyword evidence="5" id="KW-1133">Transmembrane helix</keyword>
<evidence type="ECO:0000256" key="2">
    <source>
        <dbReference type="ARBA" id="ARBA00005814"/>
    </source>
</evidence>
<proteinExistence type="inferred from homology"/>
<evidence type="ECO:0000256" key="1">
    <source>
        <dbReference type="ARBA" id="ARBA00004141"/>
    </source>
</evidence>
<dbReference type="AlphaFoldDB" id="A0A7R9GIH9"/>
<keyword evidence="3" id="KW-0813">Transport</keyword>
<evidence type="ECO:0000256" key="7">
    <source>
        <dbReference type="SAM" id="MobiDB-lite"/>
    </source>
</evidence>
<name>A0A7R9GIH9_9CRUS</name>
<organism evidence="9">
    <name type="scientific">Notodromas monacha</name>
    <dbReference type="NCBI Taxonomy" id="399045"/>
    <lineage>
        <taxon>Eukaryota</taxon>
        <taxon>Metazoa</taxon>
        <taxon>Ecdysozoa</taxon>
        <taxon>Arthropoda</taxon>
        <taxon>Crustacea</taxon>
        <taxon>Oligostraca</taxon>
        <taxon>Ostracoda</taxon>
        <taxon>Podocopa</taxon>
        <taxon>Podocopida</taxon>
        <taxon>Cypridocopina</taxon>
        <taxon>Cypridoidea</taxon>
        <taxon>Cyprididae</taxon>
        <taxon>Notodromas</taxon>
    </lineage>
</organism>
<accession>A0A7R9GIH9</accession>
<dbReference type="EMBL" id="CAJPEX010003713">
    <property type="protein sequence ID" value="CAG0922473.1"/>
    <property type="molecule type" value="Genomic_DNA"/>
</dbReference>
<dbReference type="PANTHER" id="PTHR48041:SF139">
    <property type="entry name" value="PROTEIN SCARLET"/>
    <property type="match status" value="1"/>
</dbReference>
<gene>
    <name evidence="9" type="ORF">NMOB1V02_LOCUS9948</name>
</gene>
<dbReference type="SUPFAM" id="SSF52540">
    <property type="entry name" value="P-loop containing nucleoside triphosphate hydrolases"/>
    <property type="match status" value="1"/>
</dbReference>
<dbReference type="GO" id="GO:0005524">
    <property type="term" value="F:ATP binding"/>
    <property type="evidence" value="ECO:0007669"/>
    <property type="project" value="InterPro"/>
</dbReference>
<comment type="subcellular location">
    <subcellularLocation>
        <location evidence="1">Membrane</location>
        <topology evidence="1">Multi-pass membrane protein</topology>
    </subcellularLocation>
</comment>
<dbReference type="Pfam" id="PF00005">
    <property type="entry name" value="ABC_tran"/>
    <property type="match status" value="1"/>
</dbReference>
<reference evidence="9" key="1">
    <citation type="submission" date="2020-11" db="EMBL/GenBank/DDBJ databases">
        <authorList>
            <person name="Tran Van P."/>
        </authorList>
    </citation>
    <scope>NUCLEOTIDE SEQUENCE</scope>
</reference>
<dbReference type="OrthoDB" id="66620at2759"/>
<feature type="compositionally biased region" description="Gly residues" evidence="7">
    <location>
        <begin position="131"/>
        <end position="141"/>
    </location>
</feature>
<feature type="compositionally biased region" description="Basic and acidic residues" evidence="7">
    <location>
        <begin position="198"/>
        <end position="208"/>
    </location>
</feature>
<evidence type="ECO:0000313" key="9">
    <source>
        <dbReference type="EMBL" id="CAD7282321.1"/>
    </source>
</evidence>
<feature type="region of interest" description="Disordered" evidence="7">
    <location>
        <begin position="198"/>
        <end position="241"/>
    </location>
</feature>
<keyword evidence="10" id="KW-1185">Reference proteome</keyword>
<dbReference type="GO" id="GO:0016887">
    <property type="term" value="F:ATP hydrolysis activity"/>
    <property type="evidence" value="ECO:0007669"/>
    <property type="project" value="InterPro"/>
</dbReference>
<evidence type="ECO:0000313" key="10">
    <source>
        <dbReference type="Proteomes" id="UP000678499"/>
    </source>
</evidence>
<dbReference type="Proteomes" id="UP000678499">
    <property type="component" value="Unassembled WGS sequence"/>
</dbReference>
<feature type="region of interest" description="Disordered" evidence="7">
    <location>
        <begin position="123"/>
        <end position="142"/>
    </location>
</feature>
<dbReference type="InterPro" id="IPR003439">
    <property type="entry name" value="ABC_transporter-like_ATP-bd"/>
</dbReference>
<dbReference type="PANTHER" id="PTHR48041">
    <property type="entry name" value="ABC TRANSPORTER G FAMILY MEMBER 28"/>
    <property type="match status" value="1"/>
</dbReference>
<dbReference type="GO" id="GO:0042626">
    <property type="term" value="F:ATPase-coupled transmembrane transporter activity"/>
    <property type="evidence" value="ECO:0007669"/>
    <property type="project" value="TreeGrafter"/>
</dbReference>
<evidence type="ECO:0000256" key="4">
    <source>
        <dbReference type="ARBA" id="ARBA00022692"/>
    </source>
</evidence>
<keyword evidence="4" id="KW-0812">Transmembrane</keyword>
<sequence length="399" mass="42133">MRERRDISYRSLILGAPDAPGDDASSAGGCGGAAAATPPQPPPPPSSRGVSSSSSAATVTTGAANKPNGVSPLAQRMHVFRSLSAAVLFEERVDEDGVVVVGSGSEAEDTAFEPAVIAVSMTPGPSRSHRGGGAGGGGAGAVAGMKAPTESLGSLASIAQPLSEDKIRPERPAMLIRRTTSEIFQYWSPLLLNFGPAPKRDKSEDAPKAAEGMITDGETPEGLDVTPSDAGGETQEGTERTHRLISISKAPSEITFAWDNINVHTKPESQTLCVDFEEVWDHKVLSFYQGEALLVCPVSGVVRPGELLAIMGASGAGKTTLLNSLTFRNLRKLDVTGNVYANGYPVNAGHLTAISAYVQQEDLFIGTLTVREVLKFQSKLRVRHPEMMLIDERDWTEIT</sequence>
<feature type="domain" description="ABC transporter" evidence="8">
    <location>
        <begin position="298"/>
        <end position="378"/>
    </location>
</feature>
<dbReference type="EMBL" id="OA885750">
    <property type="protein sequence ID" value="CAD7282321.1"/>
    <property type="molecule type" value="Genomic_DNA"/>
</dbReference>
<dbReference type="Gene3D" id="3.40.50.300">
    <property type="entry name" value="P-loop containing nucleotide triphosphate hydrolases"/>
    <property type="match status" value="1"/>
</dbReference>
<evidence type="ECO:0000256" key="5">
    <source>
        <dbReference type="ARBA" id="ARBA00022989"/>
    </source>
</evidence>
<comment type="similarity">
    <text evidence="2">Belongs to the ABC transporter superfamily. ABCG family. Eye pigment precursor importer (TC 3.A.1.204) subfamily.</text>
</comment>
<feature type="compositionally biased region" description="Low complexity" evidence="7">
    <location>
        <begin position="47"/>
        <end position="64"/>
    </location>
</feature>
<evidence type="ECO:0000259" key="8">
    <source>
        <dbReference type="Pfam" id="PF00005"/>
    </source>
</evidence>
<dbReference type="InterPro" id="IPR027417">
    <property type="entry name" value="P-loop_NTPase"/>
</dbReference>
<evidence type="ECO:0000256" key="6">
    <source>
        <dbReference type="ARBA" id="ARBA00023136"/>
    </source>
</evidence>